<protein>
    <submittedName>
        <fullName evidence="1">Uncharacterized protein</fullName>
    </submittedName>
</protein>
<feature type="non-terminal residue" evidence="1">
    <location>
        <position position="1"/>
    </location>
</feature>
<accession>A0ACB8TL91</accession>
<reference evidence="1" key="2">
    <citation type="journal article" date="2022" name="New Phytol.">
        <title>Evolutionary transition to the ectomycorrhizal habit in the genomes of a hyperdiverse lineage of mushroom-forming fungi.</title>
        <authorList>
            <person name="Looney B."/>
            <person name="Miyauchi S."/>
            <person name="Morin E."/>
            <person name="Drula E."/>
            <person name="Courty P.E."/>
            <person name="Kohler A."/>
            <person name="Kuo A."/>
            <person name="LaButti K."/>
            <person name="Pangilinan J."/>
            <person name="Lipzen A."/>
            <person name="Riley R."/>
            <person name="Andreopoulos W."/>
            <person name="He G."/>
            <person name="Johnson J."/>
            <person name="Nolan M."/>
            <person name="Tritt A."/>
            <person name="Barry K.W."/>
            <person name="Grigoriev I.V."/>
            <person name="Nagy L.G."/>
            <person name="Hibbett D."/>
            <person name="Henrissat B."/>
            <person name="Matheny P.B."/>
            <person name="Labbe J."/>
            <person name="Martin F.M."/>
        </authorList>
    </citation>
    <scope>NUCLEOTIDE SEQUENCE</scope>
    <source>
        <strain evidence="1">HHB10654</strain>
    </source>
</reference>
<reference evidence="1" key="1">
    <citation type="submission" date="2021-03" db="EMBL/GenBank/DDBJ databases">
        <authorList>
            <consortium name="DOE Joint Genome Institute"/>
            <person name="Ahrendt S."/>
            <person name="Looney B.P."/>
            <person name="Miyauchi S."/>
            <person name="Morin E."/>
            <person name="Drula E."/>
            <person name="Courty P.E."/>
            <person name="Chicoki N."/>
            <person name="Fauchery L."/>
            <person name="Kohler A."/>
            <person name="Kuo A."/>
            <person name="Labutti K."/>
            <person name="Pangilinan J."/>
            <person name="Lipzen A."/>
            <person name="Riley R."/>
            <person name="Andreopoulos W."/>
            <person name="He G."/>
            <person name="Johnson J."/>
            <person name="Barry K.W."/>
            <person name="Grigoriev I.V."/>
            <person name="Nagy L."/>
            <person name="Hibbett D."/>
            <person name="Henrissat B."/>
            <person name="Matheny P.B."/>
            <person name="Labbe J."/>
            <person name="Martin F."/>
        </authorList>
    </citation>
    <scope>NUCLEOTIDE SEQUENCE</scope>
    <source>
        <strain evidence="1">HHB10654</strain>
    </source>
</reference>
<sequence>SKIWSIYLSESEKYDKVLVENWKGDTDGILIFTGLFSATVSAFIVESYKNLQPDSGDTAVVLLAQISQQLAASTNGTRLPAAVVPNPNSFRPSSSTVRVNVLWFMSLILSLTCALSATLIQQWARRYMVAAQRHAAPRKQGLIHTYLFAGVTSFQMMAAVQYLPTLLHASVFLFFTGLVEFI</sequence>
<proteinExistence type="predicted"/>
<evidence type="ECO:0000313" key="1">
    <source>
        <dbReference type="EMBL" id="KAI0069180.1"/>
    </source>
</evidence>
<feature type="non-terminal residue" evidence="1">
    <location>
        <position position="182"/>
    </location>
</feature>
<organism evidence="1 2">
    <name type="scientific">Artomyces pyxidatus</name>
    <dbReference type="NCBI Taxonomy" id="48021"/>
    <lineage>
        <taxon>Eukaryota</taxon>
        <taxon>Fungi</taxon>
        <taxon>Dikarya</taxon>
        <taxon>Basidiomycota</taxon>
        <taxon>Agaricomycotina</taxon>
        <taxon>Agaricomycetes</taxon>
        <taxon>Russulales</taxon>
        <taxon>Auriscalpiaceae</taxon>
        <taxon>Artomyces</taxon>
    </lineage>
</organism>
<keyword evidence="2" id="KW-1185">Reference proteome</keyword>
<name>A0ACB8TL91_9AGAM</name>
<dbReference type="EMBL" id="MU277187">
    <property type="protein sequence ID" value="KAI0069180.1"/>
    <property type="molecule type" value="Genomic_DNA"/>
</dbReference>
<evidence type="ECO:0000313" key="2">
    <source>
        <dbReference type="Proteomes" id="UP000814140"/>
    </source>
</evidence>
<comment type="caution">
    <text evidence="1">The sequence shown here is derived from an EMBL/GenBank/DDBJ whole genome shotgun (WGS) entry which is preliminary data.</text>
</comment>
<dbReference type="Proteomes" id="UP000814140">
    <property type="component" value="Unassembled WGS sequence"/>
</dbReference>
<gene>
    <name evidence="1" type="ORF">BV25DRAFT_1788559</name>
</gene>